<reference evidence="4" key="1">
    <citation type="journal article" date="2013" name="Science">
        <title>The Amborella genome and the evolution of flowering plants.</title>
        <authorList>
            <consortium name="Amborella Genome Project"/>
        </authorList>
    </citation>
    <scope>NUCLEOTIDE SEQUENCE [LARGE SCALE GENOMIC DNA]</scope>
</reference>
<evidence type="ECO:0000256" key="1">
    <source>
        <dbReference type="ARBA" id="ARBA00022737"/>
    </source>
</evidence>
<keyword evidence="2" id="KW-0041">Annexin</keyword>
<dbReference type="GO" id="GO:0005544">
    <property type="term" value="F:calcium-dependent phospholipid binding"/>
    <property type="evidence" value="ECO:0007669"/>
    <property type="project" value="InterPro"/>
</dbReference>
<evidence type="ECO:0000313" key="4">
    <source>
        <dbReference type="Proteomes" id="UP000017836"/>
    </source>
</evidence>
<dbReference type="GO" id="GO:0005509">
    <property type="term" value="F:calcium ion binding"/>
    <property type="evidence" value="ECO:0007669"/>
    <property type="project" value="InterPro"/>
</dbReference>
<protein>
    <recommendedName>
        <fullName evidence="5">Annexin</fullName>
    </recommendedName>
</protein>
<organism evidence="3 4">
    <name type="scientific">Amborella trichopoda</name>
    <dbReference type="NCBI Taxonomy" id="13333"/>
    <lineage>
        <taxon>Eukaryota</taxon>
        <taxon>Viridiplantae</taxon>
        <taxon>Streptophyta</taxon>
        <taxon>Embryophyta</taxon>
        <taxon>Tracheophyta</taxon>
        <taxon>Spermatophyta</taxon>
        <taxon>Magnoliopsida</taxon>
        <taxon>Amborellales</taxon>
        <taxon>Amborellaceae</taxon>
        <taxon>Amborella</taxon>
    </lineage>
</organism>
<dbReference type="PANTHER" id="PTHR10502:SF207">
    <property type="entry name" value="OS09G0368850 PROTEIN"/>
    <property type="match status" value="1"/>
</dbReference>
<evidence type="ECO:0008006" key="5">
    <source>
        <dbReference type="Google" id="ProtNLM"/>
    </source>
</evidence>
<dbReference type="InterPro" id="IPR018502">
    <property type="entry name" value="Annexin_repeat"/>
</dbReference>
<proteinExistence type="predicted"/>
<dbReference type="PANTHER" id="PTHR10502">
    <property type="entry name" value="ANNEXIN"/>
    <property type="match status" value="1"/>
</dbReference>
<dbReference type="STRING" id="13333.W1NFF6"/>
<dbReference type="SMART" id="SM00335">
    <property type="entry name" value="ANX"/>
    <property type="match status" value="2"/>
</dbReference>
<keyword evidence="1" id="KW-0677">Repeat</keyword>
<dbReference type="EMBL" id="KI397513">
    <property type="protein sequence ID" value="ERM94201.1"/>
    <property type="molecule type" value="Genomic_DNA"/>
</dbReference>
<accession>W1NFF6</accession>
<dbReference type="Pfam" id="PF00191">
    <property type="entry name" value="Annexin"/>
    <property type="match status" value="2"/>
</dbReference>
<gene>
    <name evidence="3" type="ORF">AMTR_s00010p00195330</name>
</gene>
<dbReference type="OMA" id="ENTFIHI"/>
<sequence>MLRACEFSRSRVDKSMAMCDAKTIYEAMENGACLDTAAIISLLSGRSMEQLRSILQCYKELYGHDLSKSLRREKFEEFGKDLKRVIKCVEYPHKHFAKQLRKAWSNGQRESNVMAQEGLIRIVVTRHEIDMEEIERAFCNKSGVSLEMAIHKEIKDKNREGLMGDFLLALLKPH</sequence>
<dbReference type="AlphaFoldDB" id="W1NFF6"/>
<dbReference type="Proteomes" id="UP000017836">
    <property type="component" value="Unassembled WGS sequence"/>
</dbReference>
<evidence type="ECO:0000256" key="2">
    <source>
        <dbReference type="ARBA" id="ARBA00023216"/>
    </source>
</evidence>
<dbReference type="SUPFAM" id="SSF47874">
    <property type="entry name" value="Annexin"/>
    <property type="match status" value="1"/>
</dbReference>
<dbReference type="InterPro" id="IPR037104">
    <property type="entry name" value="Annexin_sf"/>
</dbReference>
<dbReference type="HOGENOM" id="CLU_1542148_0_0_1"/>
<dbReference type="eggNOG" id="KOG0819">
    <property type="taxonomic scope" value="Eukaryota"/>
</dbReference>
<dbReference type="Gene3D" id="1.10.220.10">
    <property type="entry name" value="Annexin"/>
    <property type="match status" value="2"/>
</dbReference>
<dbReference type="PROSITE" id="PS51897">
    <property type="entry name" value="ANNEXIN_2"/>
    <property type="match status" value="1"/>
</dbReference>
<keyword evidence="4" id="KW-1185">Reference proteome</keyword>
<dbReference type="Gramene" id="ERM94201">
    <property type="protein sequence ID" value="ERM94201"/>
    <property type="gene ID" value="AMTR_s00010p00195330"/>
</dbReference>
<name>W1NFF6_AMBTC</name>
<evidence type="ECO:0000313" key="3">
    <source>
        <dbReference type="EMBL" id="ERM94201.1"/>
    </source>
</evidence>